<dbReference type="KEGG" id="tsl:A3L11_05895"/>
<dbReference type="GeneID" id="33317751"/>
<dbReference type="AlphaFoldDB" id="A0A2Z2MMW3"/>
<accession>A0A2Z2MMW3</accession>
<dbReference type="InterPro" id="IPR018763">
    <property type="entry name" value="DUF2334"/>
</dbReference>
<name>A0A2Z2MMW3_9EURY</name>
<sequence length="246" mass="27694">MKKLLVPLVVLLVFVSSSSLDEPAYLQNFGRFVILVHDVSPGYLPQLKQITVLIDAYGLQNETYLFVIPNHGGEKPLWEHPEFISFIQNLSARGYHIELHGYDHIGNEFDCSAGVAEERLELGLEAFESCNLSRPHYFIAPRYSLSGDALSVILSRNITVIGGDFVYYPNGTSVPVLNREYTWYLPSPLLDYQLESARTSYRNTRGTFFISIHPKAANNGAGLEFLRRFLEFVRKQETGQGLTGAS</sequence>
<gene>
    <name evidence="1" type="ORF">A3L11_05895</name>
</gene>
<evidence type="ECO:0000313" key="1">
    <source>
        <dbReference type="EMBL" id="ASJ08781.1"/>
    </source>
</evidence>
<dbReference type="Gene3D" id="3.20.20.370">
    <property type="entry name" value="Glycoside hydrolase/deacetylase"/>
    <property type="match status" value="1"/>
</dbReference>
<proteinExistence type="predicted"/>
<dbReference type="Proteomes" id="UP000250125">
    <property type="component" value="Chromosome"/>
</dbReference>
<evidence type="ECO:0000313" key="2">
    <source>
        <dbReference type="Proteomes" id="UP000250125"/>
    </source>
</evidence>
<reference evidence="1 2" key="1">
    <citation type="submission" date="2016-04" db="EMBL/GenBank/DDBJ databases">
        <title>Complete genome sequence of Thermococcus siculi type strain RG-20.</title>
        <authorList>
            <person name="Oger P.M."/>
        </authorList>
    </citation>
    <scope>NUCLEOTIDE SEQUENCE [LARGE SCALE GENOMIC DNA]</scope>
    <source>
        <strain evidence="1 2">RG-20</strain>
    </source>
</reference>
<dbReference type="InterPro" id="IPR011330">
    <property type="entry name" value="Glyco_hydro/deAcase_b/a-brl"/>
</dbReference>
<organism evidence="1 2">
    <name type="scientific">Thermococcus siculi</name>
    <dbReference type="NCBI Taxonomy" id="72803"/>
    <lineage>
        <taxon>Archaea</taxon>
        <taxon>Methanobacteriati</taxon>
        <taxon>Methanobacteriota</taxon>
        <taxon>Thermococci</taxon>
        <taxon>Thermococcales</taxon>
        <taxon>Thermococcaceae</taxon>
        <taxon>Thermococcus</taxon>
    </lineage>
</organism>
<dbReference type="GO" id="GO:0005975">
    <property type="term" value="P:carbohydrate metabolic process"/>
    <property type="evidence" value="ECO:0007669"/>
    <property type="project" value="InterPro"/>
</dbReference>
<dbReference type="OrthoDB" id="65404at2157"/>
<dbReference type="EMBL" id="CP015103">
    <property type="protein sequence ID" value="ASJ08781.1"/>
    <property type="molecule type" value="Genomic_DNA"/>
</dbReference>
<keyword evidence="2" id="KW-1185">Reference proteome</keyword>
<dbReference type="Pfam" id="PF10096">
    <property type="entry name" value="DUF2334"/>
    <property type="match status" value="1"/>
</dbReference>
<dbReference type="RefSeq" id="WP_088856017.1">
    <property type="nucleotide sequence ID" value="NZ_CP015103.1"/>
</dbReference>
<dbReference type="SUPFAM" id="SSF88713">
    <property type="entry name" value="Glycoside hydrolase/deacetylase"/>
    <property type="match status" value="1"/>
</dbReference>
<protein>
    <submittedName>
        <fullName evidence="1">Polysaccharide deacetylase</fullName>
    </submittedName>
</protein>